<evidence type="ECO:0000313" key="2">
    <source>
        <dbReference type="WBParaSite" id="Hba_21484"/>
    </source>
</evidence>
<reference evidence="2" key="1">
    <citation type="submission" date="2016-11" db="UniProtKB">
        <authorList>
            <consortium name="WormBaseParasite"/>
        </authorList>
    </citation>
    <scope>IDENTIFICATION</scope>
</reference>
<dbReference type="Proteomes" id="UP000095283">
    <property type="component" value="Unplaced"/>
</dbReference>
<dbReference type="AlphaFoldDB" id="A0A1I7XUQ4"/>
<evidence type="ECO:0000313" key="1">
    <source>
        <dbReference type="Proteomes" id="UP000095283"/>
    </source>
</evidence>
<dbReference type="WBParaSite" id="Hba_21484">
    <property type="protein sequence ID" value="Hba_21484"/>
    <property type="gene ID" value="Hba_21484"/>
</dbReference>
<protein>
    <submittedName>
        <fullName evidence="2">DNA primase</fullName>
    </submittedName>
</protein>
<sequence length="62" mass="7160">MDFMPSFVIDTSTPESLERDFYAWLNMEGTPCYETQSLPCLSLPPLKTTNTDGIYREHKEVI</sequence>
<proteinExistence type="predicted"/>
<organism evidence="1 2">
    <name type="scientific">Heterorhabditis bacteriophora</name>
    <name type="common">Entomopathogenic nematode worm</name>
    <dbReference type="NCBI Taxonomy" id="37862"/>
    <lineage>
        <taxon>Eukaryota</taxon>
        <taxon>Metazoa</taxon>
        <taxon>Ecdysozoa</taxon>
        <taxon>Nematoda</taxon>
        <taxon>Chromadorea</taxon>
        <taxon>Rhabditida</taxon>
        <taxon>Rhabditina</taxon>
        <taxon>Rhabditomorpha</taxon>
        <taxon>Strongyloidea</taxon>
        <taxon>Heterorhabditidae</taxon>
        <taxon>Heterorhabditis</taxon>
    </lineage>
</organism>
<name>A0A1I7XUQ4_HETBA</name>
<keyword evidence="1" id="KW-1185">Reference proteome</keyword>
<accession>A0A1I7XUQ4</accession>